<dbReference type="InterPro" id="IPR052377">
    <property type="entry name" value="Mitochondrial_ECH-domain"/>
</dbReference>
<dbReference type="Proteomes" id="UP000887577">
    <property type="component" value="Unplaced"/>
</dbReference>
<protein>
    <recommendedName>
        <fullName evidence="7">Enoyl-CoA hydratase domain-containing protein 3, mitochondrial</fullName>
    </recommendedName>
</protein>
<dbReference type="SUPFAM" id="SSF52096">
    <property type="entry name" value="ClpP/crotonase"/>
    <property type="match status" value="1"/>
</dbReference>
<dbReference type="CDD" id="cd06558">
    <property type="entry name" value="crotonase-like"/>
    <property type="match status" value="1"/>
</dbReference>
<dbReference type="GO" id="GO:0016836">
    <property type="term" value="F:hydro-lyase activity"/>
    <property type="evidence" value="ECO:0007669"/>
    <property type="project" value="TreeGrafter"/>
</dbReference>
<evidence type="ECO:0000256" key="1">
    <source>
        <dbReference type="ARBA" id="ARBA00004173"/>
    </source>
</evidence>
<comment type="similarity">
    <text evidence="8">Belongs to the enoyl-CoA hydratase/isomerase family.</text>
</comment>
<dbReference type="PANTHER" id="PTHR43602">
    <property type="match status" value="1"/>
</dbReference>
<organism evidence="9 10">
    <name type="scientific">Panagrolaimus superbus</name>
    <dbReference type="NCBI Taxonomy" id="310955"/>
    <lineage>
        <taxon>Eukaryota</taxon>
        <taxon>Metazoa</taxon>
        <taxon>Ecdysozoa</taxon>
        <taxon>Nematoda</taxon>
        <taxon>Chromadorea</taxon>
        <taxon>Rhabditida</taxon>
        <taxon>Tylenchina</taxon>
        <taxon>Panagrolaimomorpha</taxon>
        <taxon>Panagrolaimoidea</taxon>
        <taxon>Panagrolaimidae</taxon>
        <taxon>Panagrolaimus</taxon>
    </lineage>
</organism>
<comment type="subcellular location">
    <subcellularLocation>
        <location evidence="1">Mitochondrion</location>
    </subcellularLocation>
</comment>
<reference evidence="10" key="1">
    <citation type="submission" date="2022-11" db="UniProtKB">
        <authorList>
            <consortium name="WormBaseParasite"/>
        </authorList>
    </citation>
    <scope>IDENTIFICATION</scope>
</reference>
<dbReference type="WBParaSite" id="PSU_v2.g11327.t1">
    <property type="protein sequence ID" value="PSU_v2.g11327.t1"/>
    <property type="gene ID" value="PSU_v2.g11327"/>
</dbReference>
<keyword evidence="3" id="KW-0809">Transit peptide</keyword>
<evidence type="ECO:0000256" key="2">
    <source>
        <dbReference type="ARBA" id="ARBA00022832"/>
    </source>
</evidence>
<dbReference type="PANTHER" id="PTHR43602:SF1">
    <property type="entry name" value="ENOYL-COA HYDRATASE DOMAIN-CONTAINING PROTEIN 3, MITOCHONDRIAL"/>
    <property type="match status" value="1"/>
</dbReference>
<sequence length="136" mass="14522">MKLPVIAEIDGVAAAAGCQLISSCDVVVASPTSTFSVPGQRVGLFCSTPGVAVVRNIPKKVALDMLLTGRSITAQEALHAGLVSRISKDGEEPRIEALKVAEEICKFSRSVTALGKTFFYTQIELSQRDAYRSAFF</sequence>
<comment type="function">
    <text evidence="6">May play a role in fatty acid biosynthesis and insulin sensitivity.</text>
</comment>
<dbReference type="GO" id="GO:0005739">
    <property type="term" value="C:mitochondrion"/>
    <property type="evidence" value="ECO:0007669"/>
    <property type="project" value="UniProtKB-SubCell"/>
</dbReference>
<dbReference type="InterPro" id="IPR001753">
    <property type="entry name" value="Enoyl-CoA_hydra/iso"/>
</dbReference>
<dbReference type="GO" id="GO:0006631">
    <property type="term" value="P:fatty acid metabolic process"/>
    <property type="evidence" value="ECO:0007669"/>
    <property type="project" value="UniProtKB-KW"/>
</dbReference>
<dbReference type="AlphaFoldDB" id="A0A914XXS3"/>
<evidence type="ECO:0000256" key="6">
    <source>
        <dbReference type="ARBA" id="ARBA00037410"/>
    </source>
</evidence>
<dbReference type="InterPro" id="IPR018376">
    <property type="entry name" value="Enoyl-CoA_hyd/isom_CS"/>
</dbReference>
<dbReference type="Pfam" id="PF00378">
    <property type="entry name" value="ECH_1"/>
    <property type="match status" value="1"/>
</dbReference>
<evidence type="ECO:0000256" key="4">
    <source>
        <dbReference type="ARBA" id="ARBA00023098"/>
    </source>
</evidence>
<evidence type="ECO:0000256" key="7">
    <source>
        <dbReference type="ARBA" id="ARBA00040545"/>
    </source>
</evidence>
<dbReference type="InterPro" id="IPR014748">
    <property type="entry name" value="Enoyl-CoA_hydra_C"/>
</dbReference>
<dbReference type="Gene3D" id="1.10.12.10">
    <property type="entry name" value="Lyase 2-enoyl-coa Hydratase, Chain A, domain 2"/>
    <property type="match status" value="1"/>
</dbReference>
<keyword evidence="5" id="KW-0496">Mitochondrion</keyword>
<dbReference type="PROSITE" id="PS00166">
    <property type="entry name" value="ENOYL_COA_HYDRATASE"/>
    <property type="match status" value="1"/>
</dbReference>
<dbReference type="InterPro" id="IPR029045">
    <property type="entry name" value="ClpP/crotonase-like_dom_sf"/>
</dbReference>
<evidence type="ECO:0000313" key="10">
    <source>
        <dbReference type="WBParaSite" id="PSU_v2.g11327.t1"/>
    </source>
</evidence>
<dbReference type="PROSITE" id="PS51257">
    <property type="entry name" value="PROKAR_LIPOPROTEIN"/>
    <property type="match status" value="1"/>
</dbReference>
<evidence type="ECO:0000256" key="3">
    <source>
        <dbReference type="ARBA" id="ARBA00022946"/>
    </source>
</evidence>
<dbReference type="Gene3D" id="3.90.226.10">
    <property type="entry name" value="2-enoyl-CoA Hydratase, Chain A, domain 1"/>
    <property type="match status" value="1"/>
</dbReference>
<evidence type="ECO:0000313" key="9">
    <source>
        <dbReference type="Proteomes" id="UP000887577"/>
    </source>
</evidence>
<accession>A0A914XXS3</accession>
<keyword evidence="4" id="KW-0443">Lipid metabolism</keyword>
<evidence type="ECO:0000256" key="8">
    <source>
        <dbReference type="RuleBase" id="RU003707"/>
    </source>
</evidence>
<evidence type="ECO:0000256" key="5">
    <source>
        <dbReference type="ARBA" id="ARBA00023128"/>
    </source>
</evidence>
<keyword evidence="2" id="KW-0276">Fatty acid metabolism</keyword>
<proteinExistence type="inferred from homology"/>
<keyword evidence="9" id="KW-1185">Reference proteome</keyword>
<name>A0A914XXS3_9BILA</name>